<dbReference type="EMBL" id="JAPRAT010000005">
    <property type="protein sequence ID" value="MCZ0702417.1"/>
    <property type="molecule type" value="Genomic_DNA"/>
</dbReference>
<feature type="transmembrane region" description="Helical" evidence="1">
    <location>
        <begin position="39"/>
        <end position="59"/>
    </location>
</feature>
<keyword evidence="3" id="KW-1185">Reference proteome</keyword>
<evidence type="ECO:0000313" key="2">
    <source>
        <dbReference type="EMBL" id="MCZ0702417.1"/>
    </source>
</evidence>
<keyword evidence="1" id="KW-1133">Transmembrane helix</keyword>
<gene>
    <name evidence="2" type="ORF">OWO01_04225</name>
</gene>
<evidence type="ECO:0000313" key="3">
    <source>
        <dbReference type="Proteomes" id="UP001084197"/>
    </source>
</evidence>
<dbReference type="RefSeq" id="WP_268779185.1">
    <property type="nucleotide sequence ID" value="NZ_JAPRAT010000005.1"/>
</dbReference>
<organism evidence="2 3">
    <name type="scientific">Natronobacillus azotifigens</name>
    <dbReference type="NCBI Taxonomy" id="472978"/>
    <lineage>
        <taxon>Bacteria</taxon>
        <taxon>Bacillati</taxon>
        <taxon>Bacillota</taxon>
        <taxon>Bacilli</taxon>
        <taxon>Bacillales</taxon>
        <taxon>Bacillaceae</taxon>
        <taxon>Natronobacillus</taxon>
    </lineage>
</organism>
<feature type="transmembrane region" description="Helical" evidence="1">
    <location>
        <begin position="12"/>
        <end position="33"/>
    </location>
</feature>
<proteinExistence type="predicted"/>
<evidence type="ECO:0000256" key="1">
    <source>
        <dbReference type="SAM" id="Phobius"/>
    </source>
</evidence>
<keyword evidence="1" id="KW-0472">Membrane</keyword>
<reference evidence="2" key="1">
    <citation type="submission" date="2022-11" db="EMBL/GenBank/DDBJ databases">
        <title>WGS of Natronobacillus azotifigens 24KS-1, an anaerobic diazotrophic haloalkaliphile from soda-rich habitats.</title>
        <authorList>
            <person name="Sorokin D.Y."/>
            <person name="Merkel A.Y."/>
        </authorList>
    </citation>
    <scope>NUCLEOTIDE SEQUENCE</scope>
    <source>
        <strain evidence="2">24KS-1</strain>
    </source>
</reference>
<sequence>MAQFYRYRLPPWLRQWILVIESWMIPICVFQGIRTLLFPTTFDVILLFLLLGLYICFYLKWI</sequence>
<dbReference type="Proteomes" id="UP001084197">
    <property type="component" value="Unassembled WGS sequence"/>
</dbReference>
<accession>A0A9J6RB04</accession>
<comment type="caution">
    <text evidence="2">The sequence shown here is derived from an EMBL/GenBank/DDBJ whole genome shotgun (WGS) entry which is preliminary data.</text>
</comment>
<keyword evidence="1" id="KW-0812">Transmembrane</keyword>
<name>A0A9J6RB04_9BACI</name>
<dbReference type="AlphaFoldDB" id="A0A9J6RB04"/>
<protein>
    <submittedName>
        <fullName evidence="2">Uncharacterized protein</fullName>
    </submittedName>
</protein>